<dbReference type="EMBL" id="CAKASE010000047">
    <property type="protein sequence ID" value="CAG9561702.1"/>
    <property type="molecule type" value="Genomic_DNA"/>
</dbReference>
<feature type="domain" description="C2H2-type" evidence="10">
    <location>
        <begin position="846"/>
        <end position="874"/>
    </location>
</feature>
<feature type="domain" description="C2H2-type" evidence="10">
    <location>
        <begin position="648"/>
        <end position="676"/>
    </location>
</feature>
<dbReference type="GO" id="GO:0001227">
    <property type="term" value="F:DNA-binding transcription repressor activity, RNA polymerase II-specific"/>
    <property type="evidence" value="ECO:0007669"/>
    <property type="project" value="TreeGrafter"/>
</dbReference>
<evidence type="ECO:0000256" key="6">
    <source>
        <dbReference type="ARBA" id="ARBA00023015"/>
    </source>
</evidence>
<keyword evidence="12" id="KW-1185">Reference proteome</keyword>
<evidence type="ECO:0000259" key="10">
    <source>
        <dbReference type="PROSITE" id="PS50157"/>
    </source>
</evidence>
<accession>A0A8J2QFI3</accession>
<dbReference type="OrthoDB" id="6910977at2759"/>
<dbReference type="PROSITE" id="PS50157">
    <property type="entry name" value="ZINC_FINGER_C2H2_2"/>
    <property type="match status" value="9"/>
</dbReference>
<dbReference type="FunFam" id="3.30.160.60:FF:002343">
    <property type="entry name" value="Zinc finger protein 33A"/>
    <property type="match status" value="1"/>
</dbReference>
<dbReference type="InterPro" id="IPR013087">
    <property type="entry name" value="Znf_C2H2_type"/>
</dbReference>
<dbReference type="InterPro" id="IPR036236">
    <property type="entry name" value="Znf_C2H2_sf"/>
</dbReference>
<feature type="domain" description="C2H2-type" evidence="10">
    <location>
        <begin position="733"/>
        <end position="760"/>
    </location>
</feature>
<organism evidence="11 12">
    <name type="scientific">Danaus chrysippus</name>
    <name type="common">African queen</name>
    <dbReference type="NCBI Taxonomy" id="151541"/>
    <lineage>
        <taxon>Eukaryota</taxon>
        <taxon>Metazoa</taxon>
        <taxon>Ecdysozoa</taxon>
        <taxon>Arthropoda</taxon>
        <taxon>Hexapoda</taxon>
        <taxon>Insecta</taxon>
        <taxon>Pterygota</taxon>
        <taxon>Neoptera</taxon>
        <taxon>Endopterygota</taxon>
        <taxon>Lepidoptera</taxon>
        <taxon>Glossata</taxon>
        <taxon>Ditrysia</taxon>
        <taxon>Papilionoidea</taxon>
        <taxon>Nymphalidae</taxon>
        <taxon>Danainae</taxon>
        <taxon>Danaini</taxon>
        <taxon>Danaina</taxon>
        <taxon>Danaus</taxon>
        <taxon>Anosia</taxon>
    </lineage>
</organism>
<dbReference type="SUPFAM" id="SSF57667">
    <property type="entry name" value="beta-beta-alpha zinc fingers"/>
    <property type="match status" value="5"/>
</dbReference>
<keyword evidence="6" id="KW-0805">Transcription regulation</keyword>
<evidence type="ECO:0000256" key="9">
    <source>
        <dbReference type="PROSITE-ProRule" id="PRU00042"/>
    </source>
</evidence>
<dbReference type="Proteomes" id="UP000789524">
    <property type="component" value="Unassembled WGS sequence"/>
</dbReference>
<keyword evidence="2" id="KW-0479">Metal-binding</keyword>
<dbReference type="GO" id="GO:0005654">
    <property type="term" value="C:nucleoplasm"/>
    <property type="evidence" value="ECO:0007669"/>
    <property type="project" value="TreeGrafter"/>
</dbReference>
<evidence type="ECO:0000256" key="5">
    <source>
        <dbReference type="ARBA" id="ARBA00022833"/>
    </source>
</evidence>
<proteinExistence type="predicted"/>
<dbReference type="FunFam" id="3.30.160.60:FF:000100">
    <property type="entry name" value="Zinc finger 45-like"/>
    <property type="match status" value="1"/>
</dbReference>
<keyword evidence="4 9" id="KW-0863">Zinc-finger</keyword>
<dbReference type="PANTHER" id="PTHR24399">
    <property type="entry name" value="ZINC FINGER AND BTB DOMAIN-CONTAINING"/>
    <property type="match status" value="1"/>
</dbReference>
<evidence type="ECO:0000313" key="11">
    <source>
        <dbReference type="EMBL" id="CAG9561702.1"/>
    </source>
</evidence>
<comment type="caution">
    <text evidence="11">The sequence shown here is derived from an EMBL/GenBank/DDBJ whole genome shotgun (WGS) entry which is preliminary data.</text>
</comment>
<feature type="domain" description="C2H2-type" evidence="10">
    <location>
        <begin position="817"/>
        <end position="844"/>
    </location>
</feature>
<keyword evidence="5" id="KW-0862">Zinc</keyword>
<dbReference type="PROSITE" id="PS00028">
    <property type="entry name" value="ZINC_FINGER_C2H2_1"/>
    <property type="match status" value="15"/>
</dbReference>
<reference evidence="11" key="1">
    <citation type="submission" date="2021-09" db="EMBL/GenBank/DDBJ databases">
        <authorList>
            <person name="Martin H S."/>
        </authorList>
    </citation>
    <scope>NUCLEOTIDE SEQUENCE</scope>
</reference>
<protein>
    <submittedName>
        <fullName evidence="11">(African queen) hypothetical protein</fullName>
    </submittedName>
</protein>
<evidence type="ECO:0000256" key="4">
    <source>
        <dbReference type="ARBA" id="ARBA00022771"/>
    </source>
</evidence>
<feature type="domain" description="C2H2-type" evidence="10">
    <location>
        <begin position="677"/>
        <end position="704"/>
    </location>
</feature>
<evidence type="ECO:0000313" key="12">
    <source>
        <dbReference type="Proteomes" id="UP000789524"/>
    </source>
</evidence>
<evidence type="ECO:0000256" key="8">
    <source>
        <dbReference type="ARBA" id="ARBA00023242"/>
    </source>
</evidence>
<feature type="domain" description="C2H2-type" evidence="10">
    <location>
        <begin position="761"/>
        <end position="788"/>
    </location>
</feature>
<dbReference type="GO" id="GO:0008270">
    <property type="term" value="F:zinc ion binding"/>
    <property type="evidence" value="ECO:0007669"/>
    <property type="project" value="UniProtKB-KW"/>
</dbReference>
<dbReference type="SMART" id="SM00355">
    <property type="entry name" value="ZnF_C2H2"/>
    <property type="match status" value="22"/>
</dbReference>
<evidence type="ECO:0000256" key="3">
    <source>
        <dbReference type="ARBA" id="ARBA00022737"/>
    </source>
</evidence>
<dbReference type="GO" id="GO:0000978">
    <property type="term" value="F:RNA polymerase II cis-regulatory region sequence-specific DNA binding"/>
    <property type="evidence" value="ECO:0007669"/>
    <property type="project" value="TreeGrafter"/>
</dbReference>
<keyword evidence="8" id="KW-0539">Nucleus</keyword>
<feature type="domain" description="C2H2-type" evidence="10">
    <location>
        <begin position="789"/>
        <end position="816"/>
    </location>
</feature>
<gene>
    <name evidence="11" type="ORF">DCHRY22_LOCUS3160</name>
</gene>
<evidence type="ECO:0000256" key="7">
    <source>
        <dbReference type="ARBA" id="ARBA00023163"/>
    </source>
</evidence>
<keyword evidence="7" id="KW-0804">Transcription</keyword>
<evidence type="ECO:0000256" key="1">
    <source>
        <dbReference type="ARBA" id="ARBA00004123"/>
    </source>
</evidence>
<comment type="subcellular location">
    <subcellularLocation>
        <location evidence="1">Nucleus</location>
    </subcellularLocation>
</comment>
<feature type="domain" description="C2H2-type" evidence="10">
    <location>
        <begin position="706"/>
        <end position="733"/>
    </location>
</feature>
<dbReference type="PANTHER" id="PTHR24399:SF70">
    <property type="entry name" value="C2H2-TYPE DOMAIN-CONTAINING PROTEIN"/>
    <property type="match status" value="1"/>
</dbReference>
<feature type="domain" description="C2H2-type" evidence="10">
    <location>
        <begin position="874"/>
        <end position="897"/>
    </location>
</feature>
<sequence>MSSDESDDESLAIIAASKRIKVEEDELSKGNEEPSTKKVKATKKTDRKLTVAAPNVIERPEDVWLYLKDLKPSGPYSCLLCDDWFINRSKMILHYAVNHKKDFCGICRYFVPNRQAWYAHEKYHSPWPCSQCVETFASELMLRDHLNNAHNLVHCRLCHFRVSADFNYNSHLFEKHNVTNVSSKNQDVLWKVEGDTFECLLCSKSENTLSTFFGHYMGIHHLTLKCLTTVIAGRDTPFTVKGADVSEKFINEHLKSHVRLGYVDWETKDDKTRNEFEKEKELEISFNKIEQSSSVIEIKEEIISDAEELVEKENEINQEDEPDSSCYKWAEDFDITYMEIIIVHKSYYDYIDTSLRDINSNVMPQKSYLNYDKMKAEIYMDVECEFCKTNFDTAQSFVEHMNKIHSVKFVPLYSCRVCCATFDNYLDLCTHVTEELADFEDLWICQFCDKEFDNREETRHHLTEHWTALDYDNCFSPHLGFKCKYCPTLFWNEPDRETHQIRVHYDKYKHQFYKCETCDMEFGDKVWYVYHHIENHQDSNTVTNYILKCNICCSVMATIEEMRNHFARNHLEFKKVYCNIEPCCFKPLNHQRSLKIHIKMAHSITDLPKTQTVAKAKKKVSCNMCNRNFNNARACSTHMAQVHGPGKFKCKLCREVLQTADERKLHYLLCHPGRHPFECTECGKSFQYKSSLYMHKQEHMPNKQNYTCSYCNKVFAKKDSYREHVQIHEGPRHACSYCPMRFVQRSNMLRHERRHTGERPYRCPHCPRTFADKGACTSHSRTHSKESSYACVYCGQTFVQKSKLTYHIRKHTGENLESCSVCSKLFTSACSLREHMKIHVEKKKVVKCPLCDKGYQDERYMLRHLRTLHSRSQFSCPLCHKLLSSAAGLRHHVITHSCINTFQVLKKLLLPTLLILCQILKTAVANPINAIPGPKKTTVENPIIAIRGPKKTAIANPINAMPVLKKTTVANPINAIPSLKKTTVANPINAIPVKRTMLKHLRKRHGLTGKELNIKDYYTRLEPRECQLDLDETTMTSIFGPPKKKSTDILFGDFVTLAKKINGPEENKPDLDSSSDEPVTMIKQEVENQTEIEIEPTDFVTDLRIFWHRVQYLNATQLLDVILIYVKNMSSIIP</sequence>
<dbReference type="FunFam" id="3.30.160.60:FF:000110">
    <property type="entry name" value="Zinc finger protein-like"/>
    <property type="match status" value="1"/>
</dbReference>
<name>A0A8J2QFI3_9NEOP</name>
<dbReference type="Gene3D" id="3.30.160.60">
    <property type="entry name" value="Classic Zinc Finger"/>
    <property type="match status" value="10"/>
</dbReference>
<dbReference type="AlphaFoldDB" id="A0A8J2QFI3"/>
<keyword evidence="3" id="KW-0677">Repeat</keyword>
<evidence type="ECO:0000256" key="2">
    <source>
        <dbReference type="ARBA" id="ARBA00022723"/>
    </source>
</evidence>
<dbReference type="Pfam" id="PF00096">
    <property type="entry name" value="zf-C2H2"/>
    <property type="match status" value="4"/>
</dbReference>